<dbReference type="EMBL" id="BAOU01000005">
    <property type="protein sequence ID" value="GAD04471.1"/>
    <property type="molecule type" value="Genomic_DNA"/>
</dbReference>
<gene>
    <name evidence="1" type="ORF">PORCRE_155</name>
</gene>
<dbReference type="Proteomes" id="UP000018031">
    <property type="component" value="Unassembled WGS sequence"/>
</dbReference>
<evidence type="ECO:0000313" key="2">
    <source>
        <dbReference type="Proteomes" id="UP000018031"/>
    </source>
</evidence>
<proteinExistence type="predicted"/>
<organism evidence="1 2">
    <name type="scientific">Porphyromonas crevioricanis JCM 15906</name>
    <dbReference type="NCBI Taxonomy" id="1305617"/>
    <lineage>
        <taxon>Bacteria</taxon>
        <taxon>Pseudomonadati</taxon>
        <taxon>Bacteroidota</taxon>
        <taxon>Bacteroidia</taxon>
        <taxon>Bacteroidales</taxon>
        <taxon>Porphyromonadaceae</taxon>
        <taxon>Porphyromonas</taxon>
    </lineage>
</organism>
<reference evidence="1 2" key="2">
    <citation type="journal article" date="2013" name="Genome Announc.">
        <title>Draft Genome Sequences of Porphyromonas crevioricanis JCM 15906T and Porphyromonas cansulci JCM 13913T Isolated from a Canine Oral Cavity.</title>
        <authorList>
            <person name="Sakamoto M."/>
            <person name="Tanaka N."/>
            <person name="Shiwa Y."/>
            <person name="Yoshikawa H."/>
            <person name="Ohkuma M."/>
        </authorList>
    </citation>
    <scope>NUCLEOTIDE SEQUENCE [LARGE SCALE GENOMIC DNA]</scope>
    <source>
        <strain evidence="1 2">JCM 15906</strain>
    </source>
</reference>
<reference evidence="2" key="1">
    <citation type="journal article" date="2013" name="Genome">
        <title>Draft Genome Sequences of Porphyromonas crevioricanis JCM 15906T and Porphyromonas cansulci JCM 13913T Isolated from a Canine Oral Cavity.</title>
        <authorList>
            <person name="Sakamoto M."/>
            <person name="Tanaka N."/>
            <person name="Shiwa Y."/>
            <person name="Yoshikawa H."/>
            <person name="Ohkuma M."/>
        </authorList>
    </citation>
    <scope>NUCLEOTIDE SEQUENCE [LARGE SCALE GENOMIC DNA]</scope>
    <source>
        <strain evidence="2">JCM 15906</strain>
    </source>
</reference>
<accession>S4N977</accession>
<dbReference type="AlphaFoldDB" id="S4N977"/>
<comment type="caution">
    <text evidence="1">The sequence shown here is derived from an EMBL/GenBank/DDBJ whole genome shotgun (WGS) entry which is preliminary data.</text>
</comment>
<sequence>MPLGELSWGLFLAEIVQSFQGAKEEFYTEESGSNSGIKKRVQTACCDLHPNSFVEYSGLEPLTSTLPVLRSTR</sequence>
<protein>
    <submittedName>
        <fullName evidence="1">Uncharacterized protein</fullName>
    </submittedName>
</protein>
<name>S4N977_9PORP</name>
<evidence type="ECO:0000313" key="1">
    <source>
        <dbReference type="EMBL" id="GAD04471.1"/>
    </source>
</evidence>